<dbReference type="Proteomes" id="UP000460435">
    <property type="component" value="Unassembled WGS sequence"/>
</dbReference>
<dbReference type="CDD" id="cd00009">
    <property type="entry name" value="AAA"/>
    <property type="match status" value="1"/>
</dbReference>
<name>A0A7K3M166_9ACTN</name>
<dbReference type="GO" id="GO:0006260">
    <property type="term" value="P:DNA replication"/>
    <property type="evidence" value="ECO:0007669"/>
    <property type="project" value="TreeGrafter"/>
</dbReference>
<keyword evidence="2" id="KW-0547">Nucleotide-binding</keyword>
<dbReference type="PANTHER" id="PTHR30050">
    <property type="entry name" value="CHROMOSOMAL REPLICATION INITIATOR PROTEIN DNAA"/>
    <property type="match status" value="1"/>
</dbReference>
<comment type="caution">
    <text evidence="2">The sequence shown here is derived from an EMBL/GenBank/DDBJ whole genome shotgun (WGS) entry which is preliminary data.</text>
</comment>
<evidence type="ECO:0000313" key="3">
    <source>
        <dbReference type="Proteomes" id="UP000460435"/>
    </source>
</evidence>
<dbReference type="SUPFAM" id="SSF52540">
    <property type="entry name" value="P-loop containing nucleoside triphosphate hydrolases"/>
    <property type="match status" value="1"/>
</dbReference>
<dbReference type="InterPro" id="IPR003593">
    <property type="entry name" value="AAA+_ATPase"/>
</dbReference>
<evidence type="ECO:0000313" key="2">
    <source>
        <dbReference type="EMBL" id="NDL57041.1"/>
    </source>
</evidence>
<organism evidence="2 3">
    <name type="scientific">Phytoactinopolyspora mesophila</name>
    <dbReference type="NCBI Taxonomy" id="2650750"/>
    <lineage>
        <taxon>Bacteria</taxon>
        <taxon>Bacillati</taxon>
        <taxon>Actinomycetota</taxon>
        <taxon>Actinomycetes</taxon>
        <taxon>Jiangellales</taxon>
        <taxon>Jiangellaceae</taxon>
        <taxon>Phytoactinopolyspora</taxon>
    </lineage>
</organism>
<feature type="domain" description="AAA+ ATPase" evidence="1">
    <location>
        <begin position="17"/>
        <end position="146"/>
    </location>
</feature>
<evidence type="ECO:0000259" key="1">
    <source>
        <dbReference type="SMART" id="SM00382"/>
    </source>
</evidence>
<dbReference type="PANTHER" id="PTHR30050:SF4">
    <property type="entry name" value="ATP-BINDING PROTEIN RV3427C IN INSERTION SEQUENCE-RELATED"/>
    <property type="match status" value="1"/>
</dbReference>
<reference evidence="2 3" key="1">
    <citation type="submission" date="2019-11" db="EMBL/GenBank/DDBJ databases">
        <authorList>
            <person name="Li X.-J."/>
            <person name="Feng X.-M."/>
        </authorList>
    </citation>
    <scope>NUCLEOTIDE SEQUENCE [LARGE SCALE GENOMIC DNA]</scope>
    <source>
        <strain evidence="2 3">XMNu-373</strain>
    </source>
</reference>
<gene>
    <name evidence="2" type="ORF">F7O44_08160</name>
</gene>
<dbReference type="GO" id="GO:0005524">
    <property type="term" value="F:ATP binding"/>
    <property type="evidence" value="ECO:0007669"/>
    <property type="project" value="UniProtKB-KW"/>
</dbReference>
<dbReference type="EMBL" id="WLZY01000002">
    <property type="protein sequence ID" value="NDL57041.1"/>
    <property type="molecule type" value="Genomic_DNA"/>
</dbReference>
<keyword evidence="3" id="KW-1185">Reference proteome</keyword>
<keyword evidence="2" id="KW-0067">ATP-binding</keyword>
<dbReference type="Pfam" id="PF01695">
    <property type="entry name" value="IstB_IS21"/>
    <property type="match status" value="1"/>
</dbReference>
<dbReference type="RefSeq" id="WP_162450060.1">
    <property type="nucleotide sequence ID" value="NZ_WLZY01000002.1"/>
</dbReference>
<dbReference type="AlphaFoldDB" id="A0A7K3M166"/>
<accession>A0A7K3M166</accession>
<sequence length="163" mass="18092">MPRPTQDALKTLERVNRRENLYICGPSGTGKSHFTEALGQAAVEAGLTMAWFTIENLGALIRRHRADDSIAKALARILRSDLVIIDDIGLLPVSPRPRRRLLPASRRRLRTPLASRQQHPPGFDEIMPKTLATATVDRLMHHARIVATQGDSYRLTQATTGKG</sequence>
<proteinExistence type="predicted"/>
<protein>
    <submittedName>
        <fullName evidence="2">ATP-binding protein</fullName>
    </submittedName>
</protein>
<dbReference type="InterPro" id="IPR027417">
    <property type="entry name" value="P-loop_NTPase"/>
</dbReference>
<dbReference type="Gene3D" id="3.40.50.300">
    <property type="entry name" value="P-loop containing nucleotide triphosphate hydrolases"/>
    <property type="match status" value="1"/>
</dbReference>
<dbReference type="SMART" id="SM00382">
    <property type="entry name" value="AAA"/>
    <property type="match status" value="1"/>
</dbReference>
<dbReference type="InterPro" id="IPR002611">
    <property type="entry name" value="IstB_ATP-bd"/>
</dbReference>